<dbReference type="PROSITE" id="PS00107">
    <property type="entry name" value="PROTEIN_KINASE_ATP"/>
    <property type="match status" value="1"/>
</dbReference>
<dbReference type="SUPFAM" id="SSF56112">
    <property type="entry name" value="Protein kinase-like (PK-like)"/>
    <property type="match status" value="1"/>
</dbReference>
<feature type="region of interest" description="Disordered" evidence="6">
    <location>
        <begin position="238"/>
        <end position="297"/>
    </location>
</feature>
<keyword evidence="4 5" id="KW-0067">ATP-binding</keyword>
<feature type="binding site" evidence="5">
    <location>
        <position position="347"/>
    </location>
    <ligand>
        <name>ATP</name>
        <dbReference type="ChEBI" id="CHEBI:30616"/>
    </ligand>
</feature>
<evidence type="ECO:0000256" key="2">
    <source>
        <dbReference type="ARBA" id="ARBA00022741"/>
    </source>
</evidence>
<feature type="compositionally biased region" description="Polar residues" evidence="6">
    <location>
        <begin position="118"/>
        <end position="180"/>
    </location>
</feature>
<protein>
    <submittedName>
        <fullName evidence="8">Protein kinase</fullName>
    </submittedName>
</protein>
<evidence type="ECO:0000256" key="4">
    <source>
        <dbReference type="ARBA" id="ARBA00022840"/>
    </source>
</evidence>
<dbReference type="Gene3D" id="1.10.510.10">
    <property type="entry name" value="Transferase(Phosphotransferase) domain 1"/>
    <property type="match status" value="1"/>
</dbReference>
<dbReference type="PROSITE" id="PS00108">
    <property type="entry name" value="PROTEIN_KINASE_ST"/>
    <property type="match status" value="1"/>
</dbReference>
<evidence type="ECO:0000313" key="9">
    <source>
        <dbReference type="Proteomes" id="UP001548189"/>
    </source>
</evidence>
<dbReference type="EMBL" id="JBEVCJ010000006">
    <property type="protein sequence ID" value="MET1254956.1"/>
    <property type="molecule type" value="Genomic_DNA"/>
</dbReference>
<dbReference type="Gene3D" id="3.30.200.20">
    <property type="entry name" value="Phosphorylase Kinase, domain 1"/>
    <property type="match status" value="1"/>
</dbReference>
<keyword evidence="2 5" id="KW-0547">Nucleotide-binding</keyword>
<comment type="caution">
    <text evidence="8">The sequence shown here is derived from an EMBL/GenBank/DDBJ whole genome shotgun (WGS) entry which is preliminary data.</text>
</comment>
<evidence type="ECO:0000256" key="6">
    <source>
        <dbReference type="SAM" id="MobiDB-lite"/>
    </source>
</evidence>
<dbReference type="InterPro" id="IPR000719">
    <property type="entry name" value="Prot_kinase_dom"/>
</dbReference>
<keyword evidence="3 8" id="KW-0418">Kinase</keyword>
<feature type="region of interest" description="Disordered" evidence="6">
    <location>
        <begin position="95"/>
        <end position="206"/>
    </location>
</feature>
<evidence type="ECO:0000259" key="7">
    <source>
        <dbReference type="PROSITE" id="PS50011"/>
    </source>
</evidence>
<dbReference type="InterPro" id="IPR017441">
    <property type="entry name" value="Protein_kinase_ATP_BS"/>
</dbReference>
<reference evidence="8 9" key="1">
    <citation type="submission" date="2024-06" db="EMBL/GenBank/DDBJ databases">
        <authorList>
            <person name="Li F."/>
        </authorList>
    </citation>
    <scope>NUCLEOTIDE SEQUENCE [LARGE SCALE GENOMIC DNA]</scope>
    <source>
        <strain evidence="8 9">GXAS 311</strain>
    </source>
</reference>
<feature type="compositionally biased region" description="Polar residues" evidence="6">
    <location>
        <begin position="1"/>
        <end position="11"/>
    </location>
</feature>
<evidence type="ECO:0000256" key="5">
    <source>
        <dbReference type="PROSITE-ProRule" id="PRU10141"/>
    </source>
</evidence>
<feature type="compositionally biased region" description="Basic and acidic residues" evidence="6">
    <location>
        <begin position="254"/>
        <end position="264"/>
    </location>
</feature>
<keyword evidence="1" id="KW-0808">Transferase</keyword>
<evidence type="ECO:0000256" key="1">
    <source>
        <dbReference type="ARBA" id="ARBA00022679"/>
    </source>
</evidence>
<keyword evidence="9" id="KW-1185">Reference proteome</keyword>
<feature type="domain" description="Protein kinase" evidence="7">
    <location>
        <begin position="312"/>
        <end position="585"/>
    </location>
</feature>
<evidence type="ECO:0000313" key="8">
    <source>
        <dbReference type="EMBL" id="MET1254956.1"/>
    </source>
</evidence>
<dbReference type="PANTHER" id="PTHR24348">
    <property type="entry name" value="SERINE/THREONINE-PROTEIN KINASE UNC-51-RELATED"/>
    <property type="match status" value="1"/>
</dbReference>
<organism evidence="8 9">
    <name type="scientific">Aliikangiella maris</name>
    <dbReference type="NCBI Taxonomy" id="3162458"/>
    <lineage>
        <taxon>Bacteria</taxon>
        <taxon>Pseudomonadati</taxon>
        <taxon>Pseudomonadota</taxon>
        <taxon>Gammaproteobacteria</taxon>
        <taxon>Oceanospirillales</taxon>
        <taxon>Pleioneaceae</taxon>
        <taxon>Aliikangiella</taxon>
    </lineage>
</organism>
<dbReference type="InterPro" id="IPR011009">
    <property type="entry name" value="Kinase-like_dom_sf"/>
</dbReference>
<dbReference type="InterPro" id="IPR008271">
    <property type="entry name" value="Ser/Thr_kinase_AS"/>
</dbReference>
<sequence>MASNSNRSVATTDKDPSTVKKTSSAPHSSVSDDNQTVQSATNTQKNNTQVTESATESKPVQQSTANSKPIAPDTTQVFDTPQFLIDELELIGDYTEDLRNTDEPGDTQVFDAPIILSSEYSQQENWQAESQQSIKQTSSTAIKGNKSSTAAQQVNLKQVAPTSAQGNKQTANQSTNNQQEPIKKTGNKMSKDATTQKVATDSDRGDLSDVSLATAYSESSEGKTVVMNPVVVNKQPATAKKAPINSEAHQAHANPEKKPAEKVETNQPKAQPAAPINRDDTTITPSPVKNSEAQKPTTPAAAKLGLTLKHRFKLVEHIGDGGMSQVFKAKDLRLEAAGADTPFIAIKILSEELGNHPEALKVMARECQKTRELSHPNIVKVFDYDTCDNINFITMELLEGESLDKVIQRAKPRGLEYKGALNILEPICQALDYAHQHGIVHADLKPSNIFLTRSGEIKIFDFGVVRALSKNKDKYSANIDDSANNPKTGGYTPAYASLEMLNGDEPDLRDDLYALGCIAYELLSSRHPFNKTPANQIKEQDVKLEKCKNIPASKWKVLKAMLSLNKNDRPASAMTFLDLLQNNQFGKLAKIAAGIVILGAAGFYTNQHYSSYQQINENHLTEVAKSKFIADLENADRSTIMAAYEQLSTHDKVIQLAFLRAFRGKIIDDYQAQIEKKKTGNNGKFADFVGQIKIIDKVEAIFPDSQRVQQIKRDVLTSRTHLLQAKEYKFNNLLQLQQYAASDDGEDVYTLLTDMRTIKPGFSPQIVDEAAALYGEAVKTAIREQNYALVESLLNTGETIFPEHNEYKKLVAKGGNYHSAANQLALYQASLAKESPLPFPHAQAKVFYSDLIEELATGVSQAESQTELDSIFDQITQWSEKLPYSFRPLDDLRKLLSSKYVSLANKMNKQRKFSQASPLFQKAEKLLSYK</sequence>
<feature type="region of interest" description="Disordered" evidence="6">
    <location>
        <begin position="1"/>
        <end position="79"/>
    </location>
</feature>
<feature type="compositionally biased region" description="Polar residues" evidence="6">
    <location>
        <begin position="19"/>
        <end position="79"/>
    </location>
</feature>
<dbReference type="PROSITE" id="PS50011">
    <property type="entry name" value="PROTEIN_KINASE_DOM"/>
    <property type="match status" value="1"/>
</dbReference>
<dbReference type="InterPro" id="IPR045269">
    <property type="entry name" value="Atg1-like"/>
</dbReference>
<dbReference type="PANTHER" id="PTHR24348:SF22">
    <property type="entry name" value="NON-SPECIFIC SERINE_THREONINE PROTEIN KINASE"/>
    <property type="match status" value="1"/>
</dbReference>
<accession>A0ABV2BSP3</accession>
<dbReference type="RefSeq" id="WP_353874570.1">
    <property type="nucleotide sequence ID" value="NZ_JBEVCJ010000006.1"/>
</dbReference>
<feature type="compositionally biased region" description="Polar residues" evidence="6">
    <location>
        <begin position="282"/>
        <end position="297"/>
    </location>
</feature>
<proteinExistence type="predicted"/>
<name>A0ABV2BSP3_9GAMM</name>
<dbReference type="Proteomes" id="UP001548189">
    <property type="component" value="Unassembled WGS sequence"/>
</dbReference>
<evidence type="ECO:0000256" key="3">
    <source>
        <dbReference type="ARBA" id="ARBA00022777"/>
    </source>
</evidence>
<gene>
    <name evidence="8" type="ORF">ABVT43_07455</name>
</gene>
<dbReference type="GO" id="GO:0016301">
    <property type="term" value="F:kinase activity"/>
    <property type="evidence" value="ECO:0007669"/>
    <property type="project" value="UniProtKB-KW"/>
</dbReference>
<dbReference type="CDD" id="cd14014">
    <property type="entry name" value="STKc_PknB_like"/>
    <property type="match status" value="1"/>
</dbReference>
<dbReference type="Pfam" id="PF00069">
    <property type="entry name" value="Pkinase"/>
    <property type="match status" value="1"/>
</dbReference>
<dbReference type="SMART" id="SM00220">
    <property type="entry name" value="S_TKc"/>
    <property type="match status" value="1"/>
</dbReference>